<keyword evidence="3" id="KW-0687">Ribonucleoprotein</keyword>
<organism evidence="3 4">
    <name type="scientific">Tenacibaculum adriaticum</name>
    <dbReference type="NCBI Taxonomy" id="413713"/>
    <lineage>
        <taxon>Bacteria</taxon>
        <taxon>Pseudomonadati</taxon>
        <taxon>Bacteroidota</taxon>
        <taxon>Flavobacteriia</taxon>
        <taxon>Flavobacteriales</taxon>
        <taxon>Flavobacteriaceae</taxon>
        <taxon>Tenacibaculum</taxon>
    </lineage>
</organism>
<dbReference type="Gene3D" id="3.40.630.30">
    <property type="match status" value="1"/>
</dbReference>
<dbReference type="SUPFAM" id="SSF55729">
    <property type="entry name" value="Acyl-CoA N-acyltransferases (Nat)"/>
    <property type="match status" value="1"/>
</dbReference>
<dbReference type="PROSITE" id="PS51186">
    <property type="entry name" value="GNAT"/>
    <property type="match status" value="1"/>
</dbReference>
<dbReference type="PANTHER" id="PTHR13947:SF37">
    <property type="entry name" value="LD18367P"/>
    <property type="match status" value="1"/>
</dbReference>
<dbReference type="CDD" id="cd04301">
    <property type="entry name" value="NAT_SF"/>
    <property type="match status" value="1"/>
</dbReference>
<gene>
    <name evidence="3" type="ORF">C7447_102542</name>
</gene>
<dbReference type="InterPro" id="IPR000182">
    <property type="entry name" value="GNAT_dom"/>
</dbReference>
<keyword evidence="1" id="KW-0808">Transferase</keyword>
<dbReference type="Proteomes" id="UP000323136">
    <property type="component" value="Unassembled WGS sequence"/>
</dbReference>
<dbReference type="GO" id="GO:0005840">
    <property type="term" value="C:ribosome"/>
    <property type="evidence" value="ECO:0007669"/>
    <property type="project" value="UniProtKB-KW"/>
</dbReference>
<dbReference type="PANTHER" id="PTHR13947">
    <property type="entry name" value="GNAT FAMILY N-ACETYLTRANSFERASE"/>
    <property type="match status" value="1"/>
</dbReference>
<dbReference type="EMBL" id="VNIA01000002">
    <property type="protein sequence ID" value="TYP99220.1"/>
    <property type="molecule type" value="Genomic_DNA"/>
</dbReference>
<dbReference type="OrthoDB" id="1431064at2"/>
<sequence>MNKIEIINYESQYQEDYKRLSLEWLNENNLYEDADGQMLDHPKIEVLNKGGFIYLAKINSQIVGTITIIPSDNNSFEILKLGVSKNYQRLGIGRILMEFCIQQSKILNARKIILETNTKLESAIRLYTKLGFKEIVYQNNKYEMSDFKMELLLK</sequence>
<protein>
    <submittedName>
        <fullName evidence="3">Ribosomal protein S18 acetylase RimI-like enzyme</fullName>
    </submittedName>
</protein>
<evidence type="ECO:0000256" key="1">
    <source>
        <dbReference type="ARBA" id="ARBA00022679"/>
    </source>
</evidence>
<evidence type="ECO:0000313" key="3">
    <source>
        <dbReference type="EMBL" id="TYP99220.1"/>
    </source>
</evidence>
<feature type="domain" description="N-acetyltransferase" evidence="2">
    <location>
        <begin position="4"/>
        <end position="154"/>
    </location>
</feature>
<comment type="caution">
    <text evidence="3">The sequence shown here is derived from an EMBL/GenBank/DDBJ whole genome shotgun (WGS) entry which is preliminary data.</text>
</comment>
<accession>A0A5S5DTG0</accession>
<dbReference type="GO" id="GO:0008080">
    <property type="term" value="F:N-acetyltransferase activity"/>
    <property type="evidence" value="ECO:0007669"/>
    <property type="project" value="InterPro"/>
</dbReference>
<proteinExistence type="predicted"/>
<dbReference type="InterPro" id="IPR016181">
    <property type="entry name" value="Acyl_CoA_acyltransferase"/>
</dbReference>
<name>A0A5S5DTG0_9FLAO</name>
<evidence type="ECO:0000313" key="4">
    <source>
        <dbReference type="Proteomes" id="UP000323136"/>
    </source>
</evidence>
<evidence type="ECO:0000259" key="2">
    <source>
        <dbReference type="PROSITE" id="PS51186"/>
    </source>
</evidence>
<dbReference type="RefSeq" id="WP_148870001.1">
    <property type="nucleotide sequence ID" value="NZ_VNIA01000002.1"/>
</dbReference>
<keyword evidence="3" id="KW-0689">Ribosomal protein</keyword>
<dbReference type="Pfam" id="PF00583">
    <property type="entry name" value="Acetyltransf_1"/>
    <property type="match status" value="1"/>
</dbReference>
<dbReference type="InterPro" id="IPR050769">
    <property type="entry name" value="NAT_camello-type"/>
</dbReference>
<keyword evidence="4" id="KW-1185">Reference proteome</keyword>
<reference evidence="3 4" key="1">
    <citation type="submission" date="2019-07" db="EMBL/GenBank/DDBJ databases">
        <title>Genomic Encyclopedia of Type Strains, Phase IV (KMG-IV): sequencing the most valuable type-strain genomes for metagenomic binning, comparative biology and taxonomic classification.</title>
        <authorList>
            <person name="Goeker M."/>
        </authorList>
    </citation>
    <scope>NUCLEOTIDE SEQUENCE [LARGE SCALE GENOMIC DNA]</scope>
    <source>
        <strain evidence="3 4">DSM 18961</strain>
    </source>
</reference>
<dbReference type="AlphaFoldDB" id="A0A5S5DTG0"/>